<accession>A0A4W5KZC8</accession>
<evidence type="ECO:0000313" key="3">
    <source>
        <dbReference type="Ensembl" id="ENSHHUP00000017321.1"/>
    </source>
</evidence>
<dbReference type="Gene3D" id="1.25.10.10">
    <property type="entry name" value="Leucine-rich Repeat Variant"/>
    <property type="match status" value="1"/>
</dbReference>
<keyword evidence="4" id="KW-1185">Reference proteome</keyword>
<sequence>MHVGLFLTKMCLCPQLFLQREQAAIAAEAETDDFINDVPKPKLDQSGEWQESGGEIQWVASENNNASAISEKEKAKKEEENEEIDLTKALQHAGKHMEDSIVASYTALLLGCLCQGSPMNVTTVRESLPEGDFSIMTEMLKKFLNFMNLTCDVGTAGQKSISRVIDYLEHC</sequence>
<reference evidence="4" key="1">
    <citation type="submission" date="2018-06" db="EMBL/GenBank/DDBJ databases">
        <title>Genome assembly of Danube salmon.</title>
        <authorList>
            <person name="Macqueen D.J."/>
            <person name="Gundappa M.K."/>
        </authorList>
    </citation>
    <scope>NUCLEOTIDE SEQUENCE [LARGE SCALE GENOMIC DNA]</scope>
</reference>
<proteinExistence type="predicted"/>
<reference evidence="3" key="2">
    <citation type="submission" date="2025-08" db="UniProtKB">
        <authorList>
            <consortium name="Ensembl"/>
        </authorList>
    </citation>
    <scope>IDENTIFICATION</scope>
</reference>
<feature type="domain" description="WAPL" evidence="2">
    <location>
        <begin position="1"/>
        <end position="150"/>
    </location>
</feature>
<dbReference type="InterPro" id="IPR012502">
    <property type="entry name" value="WAPL_dom"/>
</dbReference>
<evidence type="ECO:0000256" key="1">
    <source>
        <dbReference type="SAM" id="Coils"/>
    </source>
</evidence>
<feature type="coiled-coil region" evidence="1">
    <location>
        <begin position="63"/>
        <end position="92"/>
    </location>
</feature>
<dbReference type="InterPro" id="IPR039874">
    <property type="entry name" value="WAPL"/>
</dbReference>
<dbReference type="PANTHER" id="PTHR22100">
    <property type="entry name" value="WINGS APART-LIKE PROTEIN HOMOLOG"/>
    <property type="match status" value="1"/>
</dbReference>
<reference evidence="3" key="3">
    <citation type="submission" date="2025-09" db="UniProtKB">
        <authorList>
            <consortium name="Ensembl"/>
        </authorList>
    </citation>
    <scope>IDENTIFICATION</scope>
</reference>
<dbReference type="Ensembl" id="ENSHHUT00000017956.1">
    <property type="protein sequence ID" value="ENSHHUP00000017321.1"/>
    <property type="gene ID" value="ENSHHUG00000010805.1"/>
</dbReference>
<keyword evidence="1" id="KW-0175">Coiled coil</keyword>
<dbReference type="STRING" id="62062.ENSHHUP00000017321"/>
<evidence type="ECO:0000259" key="2">
    <source>
        <dbReference type="PROSITE" id="PS51271"/>
    </source>
</evidence>
<evidence type="ECO:0000313" key="4">
    <source>
        <dbReference type="Proteomes" id="UP000314982"/>
    </source>
</evidence>
<dbReference type="PROSITE" id="PS51271">
    <property type="entry name" value="WAPL"/>
    <property type="match status" value="1"/>
</dbReference>
<dbReference type="Proteomes" id="UP000314982">
    <property type="component" value="Unassembled WGS sequence"/>
</dbReference>
<protein>
    <recommendedName>
        <fullName evidence="2">WAPL domain-containing protein</fullName>
    </recommendedName>
</protein>
<dbReference type="AlphaFoldDB" id="A0A4W5KZC8"/>
<organism evidence="3 4">
    <name type="scientific">Hucho hucho</name>
    <name type="common">huchen</name>
    <dbReference type="NCBI Taxonomy" id="62062"/>
    <lineage>
        <taxon>Eukaryota</taxon>
        <taxon>Metazoa</taxon>
        <taxon>Chordata</taxon>
        <taxon>Craniata</taxon>
        <taxon>Vertebrata</taxon>
        <taxon>Euteleostomi</taxon>
        <taxon>Actinopterygii</taxon>
        <taxon>Neopterygii</taxon>
        <taxon>Teleostei</taxon>
        <taxon>Protacanthopterygii</taxon>
        <taxon>Salmoniformes</taxon>
        <taxon>Salmonidae</taxon>
        <taxon>Salmoninae</taxon>
        <taxon>Hucho</taxon>
    </lineage>
</organism>
<name>A0A4W5KZC8_9TELE</name>
<dbReference type="PANTHER" id="PTHR22100:SF13">
    <property type="entry name" value="WINGS APART-LIKE PROTEIN HOMOLOG"/>
    <property type="match status" value="1"/>
</dbReference>
<dbReference type="InterPro" id="IPR011989">
    <property type="entry name" value="ARM-like"/>
</dbReference>
<dbReference type="GeneTree" id="ENSGT00390000015768"/>